<keyword evidence="6 9" id="KW-1133">Transmembrane helix</keyword>
<feature type="transmembrane region" description="Helical" evidence="9">
    <location>
        <begin position="151"/>
        <end position="169"/>
    </location>
</feature>
<protein>
    <recommendedName>
        <fullName evidence="8">Biotin transporter</fullName>
    </recommendedName>
</protein>
<keyword evidence="4 8" id="KW-1003">Cell membrane</keyword>
<keyword evidence="5 9" id="KW-0812">Transmembrane</keyword>
<dbReference type="Proteomes" id="UP001319060">
    <property type="component" value="Unassembled WGS sequence"/>
</dbReference>
<dbReference type="PANTHER" id="PTHR34295:SF4">
    <property type="entry name" value="BIOTIN TRANSPORTER BIOY-RELATED"/>
    <property type="match status" value="1"/>
</dbReference>
<evidence type="ECO:0000256" key="6">
    <source>
        <dbReference type="ARBA" id="ARBA00022989"/>
    </source>
</evidence>
<gene>
    <name evidence="10" type="ORF">JYA64_14295</name>
</gene>
<feature type="transmembrane region" description="Helical" evidence="9">
    <location>
        <begin position="57"/>
        <end position="74"/>
    </location>
</feature>
<organism evidence="10 11">
    <name type="scientific">Fictibacillus barbaricus</name>
    <dbReference type="NCBI Taxonomy" id="182136"/>
    <lineage>
        <taxon>Bacteria</taxon>
        <taxon>Bacillati</taxon>
        <taxon>Bacillota</taxon>
        <taxon>Bacilli</taxon>
        <taxon>Bacillales</taxon>
        <taxon>Fictibacillaceae</taxon>
        <taxon>Fictibacillus</taxon>
    </lineage>
</organism>
<sequence length="191" mass="20211">MKMKEMTYVSLFAAIMIVLGFLPPIILPFTPVPITAQTLGVMLAGVVLGARLGGMSMILFLLIILAGVPGLAGGRGGASVFVGPSAGYILSWPLSAFLIGLLVEKAKQPLKVWKVFLYNFAAGIIFVYLCGIPVVAFVMDISLEAASISGLSYLPGDLLKAIIAAGLGVKIRQRLFKNQTALNTNRTKEIA</sequence>
<comment type="similarity">
    <text evidence="2 8">Belongs to the BioY family.</text>
</comment>
<dbReference type="InterPro" id="IPR003784">
    <property type="entry name" value="BioY"/>
</dbReference>
<evidence type="ECO:0000256" key="1">
    <source>
        <dbReference type="ARBA" id="ARBA00004651"/>
    </source>
</evidence>
<dbReference type="PIRSF" id="PIRSF016661">
    <property type="entry name" value="BioY"/>
    <property type="match status" value="1"/>
</dbReference>
<feature type="transmembrane region" description="Helical" evidence="9">
    <location>
        <begin position="86"/>
        <end position="103"/>
    </location>
</feature>
<name>A0ABS2ZGN1_9BACL</name>
<dbReference type="Gene3D" id="1.10.1760.20">
    <property type="match status" value="1"/>
</dbReference>
<keyword evidence="11" id="KW-1185">Reference proteome</keyword>
<proteinExistence type="inferred from homology"/>
<keyword evidence="7 8" id="KW-0472">Membrane</keyword>
<evidence type="ECO:0000256" key="3">
    <source>
        <dbReference type="ARBA" id="ARBA00022448"/>
    </source>
</evidence>
<comment type="subcellular location">
    <subcellularLocation>
        <location evidence="1 8">Cell membrane</location>
        <topology evidence="1 8">Multi-pass membrane protein</topology>
    </subcellularLocation>
</comment>
<evidence type="ECO:0000256" key="9">
    <source>
        <dbReference type="SAM" id="Phobius"/>
    </source>
</evidence>
<feature type="transmembrane region" description="Helical" evidence="9">
    <location>
        <begin position="115"/>
        <end position="139"/>
    </location>
</feature>
<dbReference type="EMBL" id="JAFHKS010000044">
    <property type="protein sequence ID" value="MBN3546474.1"/>
    <property type="molecule type" value="Genomic_DNA"/>
</dbReference>
<evidence type="ECO:0000256" key="7">
    <source>
        <dbReference type="ARBA" id="ARBA00023136"/>
    </source>
</evidence>
<evidence type="ECO:0000256" key="5">
    <source>
        <dbReference type="ARBA" id="ARBA00022692"/>
    </source>
</evidence>
<dbReference type="PANTHER" id="PTHR34295">
    <property type="entry name" value="BIOTIN TRANSPORTER BIOY"/>
    <property type="match status" value="1"/>
</dbReference>
<dbReference type="RefSeq" id="WP_188400797.1">
    <property type="nucleotide sequence ID" value="NZ_BMCE01000001.1"/>
</dbReference>
<evidence type="ECO:0000313" key="10">
    <source>
        <dbReference type="EMBL" id="MBN3546474.1"/>
    </source>
</evidence>
<dbReference type="Pfam" id="PF02632">
    <property type="entry name" value="BioY"/>
    <property type="match status" value="1"/>
</dbReference>
<feature type="transmembrane region" description="Helical" evidence="9">
    <location>
        <begin position="7"/>
        <end position="26"/>
    </location>
</feature>
<evidence type="ECO:0000313" key="11">
    <source>
        <dbReference type="Proteomes" id="UP001319060"/>
    </source>
</evidence>
<accession>A0ABS2ZGN1</accession>
<feature type="transmembrane region" description="Helical" evidence="9">
    <location>
        <begin position="32"/>
        <end position="50"/>
    </location>
</feature>
<comment type="caution">
    <text evidence="10">The sequence shown here is derived from an EMBL/GenBank/DDBJ whole genome shotgun (WGS) entry which is preliminary data.</text>
</comment>
<evidence type="ECO:0000256" key="4">
    <source>
        <dbReference type="ARBA" id="ARBA00022475"/>
    </source>
</evidence>
<evidence type="ECO:0000256" key="8">
    <source>
        <dbReference type="PIRNR" id="PIRNR016661"/>
    </source>
</evidence>
<evidence type="ECO:0000256" key="2">
    <source>
        <dbReference type="ARBA" id="ARBA00010692"/>
    </source>
</evidence>
<reference evidence="10 11" key="1">
    <citation type="submission" date="2021-01" db="EMBL/GenBank/DDBJ databases">
        <title>Genome Sequencing of Type Strains.</title>
        <authorList>
            <person name="Lemaire J.F."/>
            <person name="Inderbitzin P."/>
            <person name="Collins S.B."/>
            <person name="Wespe N."/>
            <person name="Knight-Connoni V."/>
        </authorList>
    </citation>
    <scope>NUCLEOTIDE SEQUENCE [LARGE SCALE GENOMIC DNA]</scope>
    <source>
        <strain evidence="10 11">DSM 14730</strain>
    </source>
</reference>
<keyword evidence="3 8" id="KW-0813">Transport</keyword>